<sequence length="1265" mass="134325">MKLLKILFTTVGILLLLIIIAAIAAPFIINPNNYKPQIAEQVKKATGRDLSLGGDINLSFFPWLGAKIEDVSLSNPPSFGQSSFAKLDDIQVKVKILPLLKKEIEIGTIILDGLDVNLIKNAQGKTNWEDLSQPKKEEQSSKAPTEDEDQSKDKKSSMAIAGITIGGISIKDAHISYRDDQEKKSYDINHFNITSDTLEMGKPANIALNTDFNANDPSMSGHLDFGGTVNADLDNQYYQVQNTNVKLTASGSDLPVQQIALQLGANIDAFLAKEQITINSLKLTGDVQGDQAVRFSLDSPKAALLKNRLLKIDDLKLVGKTKQPQEVLFALKSSIIGDLETKRYGIKNLILRAQAKNEQSSKPINVGVGTGGISVDLNKETLALQNLLVDAFGVKLKGQVTGTQILGDKAIFSGNLASNQFNPKQIADSLGITLSPTADKTALTTAQLGLGFIASKTSLNANKVVVKLDSSTLQGVTSVKDFNQPAIHYDFTLDKIDTDRYFPPKTTTTKEKSLVGVLRTLKIKGDINAGAVPLTIGKTTPVKLGSAFSAVEPKLNGRLDFSGSITPTQQNGYQIQNTYLKLTSNSAKLPIKMLDLQLGANITANTDKKYYQLKNTDLKLTTSGSALPVDQVTLQLGANIEAFLAQEQYTINNLKLTSQVKGDKEANISLDSPTISLVKNQLKADTLKLASQVKKPQNTQINLTTALEGDLDKKQYHFKGLKLDTKAQDAKFPNPVNAGLSTGIDIDLNKETLAVQNLNLVALGINLAGQINGTQILSAPHITGQISSNQFNLRQVAQTLAIDLPSTADKSALTSAQVNLGFLASPTSLDAQQLTFKLDESTLQGSASIYDFVSPRIQSDLSLDKINVDRYLPPVNKQLGGSPSKTASVSTSSASSELPVDTLRALNINSSFKIGELIFKGLRTQNVQVDLVGKDGLVSIDPMAADLYQGSFNGNVHLDVRGSVPQLATQEKLTNVQVGPLLKDYSGSTAIRGTTHFASNFTAAGVSSDAMKQHLNGSAEFSFTDGAIRGVNIVKMIQSGIGAIAGLASGDSLSQSLQSLAAAPTDNGEETKFSSLKGTLSAVDGVLKNSDLDIRSPALKATGLGTANLANEKVDYLLKVNLPSLKDTTVPVKVSGTLSQLKYDVDMGTVMQGRAGQAIKGKIGNLLGIQKGEDSGASDGSAKNLGKNLLGDILGQPNGNQGTATPADAGNNSNGKQGLGQSILEGILGQPDNNENSNPSDSGGNSNSGKALDNAIQKGIKGLFK</sequence>
<dbReference type="Pfam" id="PF05170">
    <property type="entry name" value="AsmA"/>
    <property type="match status" value="2"/>
</dbReference>
<dbReference type="AlphaFoldDB" id="A0A7G1Q8N5"/>
<dbReference type="GO" id="GO:0005886">
    <property type="term" value="C:plasma membrane"/>
    <property type="evidence" value="ECO:0007669"/>
    <property type="project" value="TreeGrafter"/>
</dbReference>
<dbReference type="InterPro" id="IPR007844">
    <property type="entry name" value="AsmA"/>
</dbReference>
<organism evidence="3 4">
    <name type="scientific">Candidatus Nitrosacidococcus tergens</name>
    <dbReference type="NCBI Taxonomy" id="553981"/>
    <lineage>
        <taxon>Bacteria</taxon>
        <taxon>Pseudomonadati</taxon>
        <taxon>Pseudomonadota</taxon>
        <taxon>Gammaproteobacteria</taxon>
        <taxon>Chromatiales</taxon>
        <taxon>Chromatiaceae</taxon>
        <taxon>Candidatus Nitrosacidococcus</taxon>
    </lineage>
</organism>
<dbReference type="PANTHER" id="PTHR30441:SF4">
    <property type="entry name" value="PROTEIN ASMA"/>
    <property type="match status" value="1"/>
</dbReference>
<feature type="domain" description="AsmA" evidence="2">
    <location>
        <begin position="656"/>
        <end position="1091"/>
    </location>
</feature>
<reference evidence="3 4" key="1">
    <citation type="submission" date="2020-03" db="EMBL/GenBank/DDBJ databases">
        <authorList>
            <person name="Picone N."/>
        </authorList>
    </citation>
    <scope>NUCLEOTIDE SEQUENCE [LARGE SCALE GENOMIC DNA]</scope>
    <source>
        <strain evidence="3">NSCAC1</strain>
    </source>
</reference>
<dbReference type="Proteomes" id="UP000516072">
    <property type="component" value="Chromosome"/>
</dbReference>
<evidence type="ECO:0000256" key="1">
    <source>
        <dbReference type="SAM" id="MobiDB-lite"/>
    </source>
</evidence>
<dbReference type="EMBL" id="LR778175">
    <property type="protein sequence ID" value="CAB1275155.1"/>
    <property type="molecule type" value="Genomic_DNA"/>
</dbReference>
<feature type="compositionally biased region" description="Low complexity" evidence="1">
    <location>
        <begin position="1231"/>
        <end position="1249"/>
    </location>
</feature>
<evidence type="ECO:0000259" key="2">
    <source>
        <dbReference type="Pfam" id="PF05170"/>
    </source>
</evidence>
<gene>
    <name evidence="3" type="ORF">NSCAC_0525</name>
</gene>
<protein>
    <recommendedName>
        <fullName evidence="2">AsmA domain-containing protein</fullName>
    </recommendedName>
</protein>
<proteinExistence type="predicted"/>
<evidence type="ECO:0000313" key="3">
    <source>
        <dbReference type="EMBL" id="CAB1275155.1"/>
    </source>
</evidence>
<dbReference type="GO" id="GO:0090313">
    <property type="term" value="P:regulation of protein targeting to membrane"/>
    <property type="evidence" value="ECO:0007669"/>
    <property type="project" value="TreeGrafter"/>
</dbReference>
<dbReference type="RefSeq" id="WP_197744874.1">
    <property type="nucleotide sequence ID" value="NZ_LR778175.1"/>
</dbReference>
<dbReference type="InterPro" id="IPR052894">
    <property type="entry name" value="AsmA-related"/>
</dbReference>
<dbReference type="KEGG" id="ntg:NSCAC_0525"/>
<feature type="compositionally biased region" description="Polar residues" evidence="1">
    <location>
        <begin position="1197"/>
        <end position="1220"/>
    </location>
</feature>
<feature type="domain" description="AsmA" evidence="2">
    <location>
        <begin position="2"/>
        <end position="592"/>
    </location>
</feature>
<evidence type="ECO:0000313" key="4">
    <source>
        <dbReference type="Proteomes" id="UP000516072"/>
    </source>
</evidence>
<feature type="region of interest" description="Disordered" evidence="1">
    <location>
        <begin position="1188"/>
        <end position="1253"/>
    </location>
</feature>
<keyword evidence="4" id="KW-1185">Reference proteome</keyword>
<accession>A0A7G1Q8N5</accession>
<feature type="region of interest" description="Disordered" evidence="1">
    <location>
        <begin position="129"/>
        <end position="156"/>
    </location>
</feature>
<dbReference type="PANTHER" id="PTHR30441">
    <property type="entry name" value="DUF748 DOMAIN-CONTAINING PROTEIN"/>
    <property type="match status" value="1"/>
</dbReference>
<name>A0A7G1Q8N5_9GAMM</name>